<accession>A0A3N4JI80</accession>
<keyword evidence="1" id="KW-0472">Membrane</keyword>
<keyword evidence="1" id="KW-0812">Transmembrane</keyword>
<dbReference type="Proteomes" id="UP000276215">
    <property type="component" value="Unassembled WGS sequence"/>
</dbReference>
<keyword evidence="3" id="KW-1185">Reference proteome</keyword>
<dbReference type="EMBL" id="ML120409">
    <property type="protein sequence ID" value="RPA96967.1"/>
    <property type="molecule type" value="Genomic_DNA"/>
</dbReference>
<evidence type="ECO:0000313" key="3">
    <source>
        <dbReference type="Proteomes" id="UP000276215"/>
    </source>
</evidence>
<organism evidence="2 3">
    <name type="scientific">Choiromyces venosus 120613-1</name>
    <dbReference type="NCBI Taxonomy" id="1336337"/>
    <lineage>
        <taxon>Eukaryota</taxon>
        <taxon>Fungi</taxon>
        <taxon>Dikarya</taxon>
        <taxon>Ascomycota</taxon>
        <taxon>Pezizomycotina</taxon>
        <taxon>Pezizomycetes</taxon>
        <taxon>Pezizales</taxon>
        <taxon>Tuberaceae</taxon>
        <taxon>Choiromyces</taxon>
    </lineage>
</organism>
<proteinExistence type="predicted"/>
<dbReference type="AlphaFoldDB" id="A0A3N4JI80"/>
<sequence>MFGLFFLVTFSFSQHNPFWSGLYLLTIIPSSPSSPPSALQLTLHTYLPTYLFVTFFFIFPLFSLLKTALVIFGHNTHTYIHTKMGFMRSVYFFASLFLPFPSFVRSGLSFTFSILFLPCLKNKRWRNGWILLL</sequence>
<protein>
    <submittedName>
        <fullName evidence="2">Uncharacterized protein</fullName>
    </submittedName>
</protein>
<gene>
    <name evidence="2" type="ORF">L873DRAFT_1161928</name>
</gene>
<feature type="transmembrane region" description="Helical" evidence="1">
    <location>
        <begin position="48"/>
        <end position="69"/>
    </location>
</feature>
<keyword evidence="1" id="KW-1133">Transmembrane helix</keyword>
<evidence type="ECO:0000313" key="2">
    <source>
        <dbReference type="EMBL" id="RPA96967.1"/>
    </source>
</evidence>
<feature type="transmembrane region" description="Helical" evidence="1">
    <location>
        <begin position="90"/>
        <end position="117"/>
    </location>
</feature>
<name>A0A3N4JI80_9PEZI</name>
<reference evidence="2 3" key="1">
    <citation type="journal article" date="2018" name="Nat. Ecol. Evol.">
        <title>Pezizomycetes genomes reveal the molecular basis of ectomycorrhizal truffle lifestyle.</title>
        <authorList>
            <person name="Murat C."/>
            <person name="Payen T."/>
            <person name="Noel B."/>
            <person name="Kuo A."/>
            <person name="Morin E."/>
            <person name="Chen J."/>
            <person name="Kohler A."/>
            <person name="Krizsan K."/>
            <person name="Balestrini R."/>
            <person name="Da Silva C."/>
            <person name="Montanini B."/>
            <person name="Hainaut M."/>
            <person name="Levati E."/>
            <person name="Barry K.W."/>
            <person name="Belfiori B."/>
            <person name="Cichocki N."/>
            <person name="Clum A."/>
            <person name="Dockter R.B."/>
            <person name="Fauchery L."/>
            <person name="Guy J."/>
            <person name="Iotti M."/>
            <person name="Le Tacon F."/>
            <person name="Lindquist E.A."/>
            <person name="Lipzen A."/>
            <person name="Malagnac F."/>
            <person name="Mello A."/>
            <person name="Molinier V."/>
            <person name="Miyauchi S."/>
            <person name="Poulain J."/>
            <person name="Riccioni C."/>
            <person name="Rubini A."/>
            <person name="Sitrit Y."/>
            <person name="Splivallo R."/>
            <person name="Traeger S."/>
            <person name="Wang M."/>
            <person name="Zifcakova L."/>
            <person name="Wipf D."/>
            <person name="Zambonelli A."/>
            <person name="Paolocci F."/>
            <person name="Nowrousian M."/>
            <person name="Ottonello S."/>
            <person name="Baldrian P."/>
            <person name="Spatafora J.W."/>
            <person name="Henrissat B."/>
            <person name="Nagy L.G."/>
            <person name="Aury J.M."/>
            <person name="Wincker P."/>
            <person name="Grigoriev I.V."/>
            <person name="Bonfante P."/>
            <person name="Martin F.M."/>
        </authorList>
    </citation>
    <scope>NUCLEOTIDE SEQUENCE [LARGE SCALE GENOMIC DNA]</scope>
    <source>
        <strain evidence="2 3">120613-1</strain>
    </source>
</reference>
<evidence type="ECO:0000256" key="1">
    <source>
        <dbReference type="SAM" id="Phobius"/>
    </source>
</evidence>